<dbReference type="Pfam" id="PF19898">
    <property type="entry name" value="DUF6371"/>
    <property type="match status" value="1"/>
</dbReference>
<evidence type="ECO:0000313" key="3">
    <source>
        <dbReference type="Proteomes" id="UP001204439"/>
    </source>
</evidence>
<reference evidence="2 3" key="1">
    <citation type="submission" date="2023-11" db="EMBL/GenBank/DDBJ databases">
        <title>First isolation, identification, and characterization of non-pathogenic Epilithonimonas ginsengisoli isolated from diseased farmed rainbow trout (Oncorhynchus mykiss) in Chile.</title>
        <authorList>
            <person name="Miranda C.D."/>
            <person name="Irgang R."/>
            <person name="Concha C."/>
            <person name="Rojas R."/>
            <person name="Avendano R."/>
        </authorList>
    </citation>
    <scope>NUCLEOTIDE SEQUENCE [LARGE SCALE GENOMIC DNA]</scope>
    <source>
        <strain evidence="2 3">FP99</strain>
    </source>
</reference>
<name>A0ABU4JIP7_9FLAO</name>
<dbReference type="EMBL" id="JAMXLT020000019">
    <property type="protein sequence ID" value="MDW8549544.1"/>
    <property type="molecule type" value="Genomic_DNA"/>
</dbReference>
<evidence type="ECO:0000313" key="2">
    <source>
        <dbReference type="EMBL" id="MDW8549544.1"/>
    </source>
</evidence>
<dbReference type="Proteomes" id="UP001204439">
    <property type="component" value="Unassembled WGS sequence"/>
</dbReference>
<protein>
    <submittedName>
        <fullName evidence="2">DUF6371 domain-containing protein</fullName>
    </submittedName>
</protein>
<dbReference type="RefSeq" id="WP_063969312.1">
    <property type="nucleotide sequence ID" value="NZ_JAMXLT020000019.1"/>
</dbReference>
<proteinExistence type="predicted"/>
<feature type="domain" description="DUF6371" evidence="1">
    <location>
        <begin position="81"/>
        <end position="228"/>
    </location>
</feature>
<accession>A0ABU4JIP7</accession>
<evidence type="ECO:0000259" key="1">
    <source>
        <dbReference type="Pfam" id="PF19898"/>
    </source>
</evidence>
<gene>
    <name evidence="2" type="ORF">NG800_011530</name>
</gene>
<comment type="caution">
    <text evidence="2">The sequence shown here is derived from an EMBL/GenBank/DDBJ whole genome shotgun (WGS) entry which is preliminary data.</text>
</comment>
<dbReference type="InterPro" id="IPR045951">
    <property type="entry name" value="DUF6371"/>
</dbReference>
<sequence>METKFVRNRTQTAPFCPCGKSNKDGKFAPSKENPEQGFCHSCAKFFDCSEKIPFTPNLIPPKPIDYHPIEFVKKSSKNENNNLIKFLKSKFDSDSVDEKVNLLKVGSAKHWTGATVFWQIDNLQRVRYGKVMLYDPETGKRVKEPFNHFTNIHTILKMKDFNHKQCLFGSHLLPGNKKPIALVESEKTAIVMSIVDESYLWLATGGKGNFNYEFLEPIKGKKIMAFPDAGEAFWTEVSVRLNDMGFNITISKVLDGKPKGYDLADAVLDELEAKVSENHFAEKRAITTINGNSENQLVTNSIDKVGNSDNLKVVLEYAIFPDDVLKDLAKKIIPEQDSVEESIMIRKLIEIEKLDAIQSKDLLNIMRLKNIIDVTGLGRYFLNDSTPY</sequence>
<organism evidence="2 3">
    <name type="scientific">Epilithonimonas ginsengisoli</name>
    <dbReference type="NCBI Taxonomy" id="1245592"/>
    <lineage>
        <taxon>Bacteria</taxon>
        <taxon>Pseudomonadati</taxon>
        <taxon>Bacteroidota</taxon>
        <taxon>Flavobacteriia</taxon>
        <taxon>Flavobacteriales</taxon>
        <taxon>Weeksellaceae</taxon>
        <taxon>Chryseobacterium group</taxon>
        <taxon>Epilithonimonas</taxon>
    </lineage>
</organism>
<keyword evidence="3" id="KW-1185">Reference proteome</keyword>